<sequence>MKHRQLCEEIFTLPSARPGLVHCTASVQQLKSCFLFIAPIKLDTFLLLPLVPSISDGAKSIVVPSATGGNRHSEILEQLAHLQSFPLGLVSSWLW</sequence>
<dbReference type="Proteomes" id="UP001151760">
    <property type="component" value="Unassembled WGS sequence"/>
</dbReference>
<name>A0ABQ5FH49_9ASTR</name>
<protein>
    <submittedName>
        <fullName evidence="1">Uncharacterized protein</fullName>
    </submittedName>
</protein>
<reference evidence="1" key="1">
    <citation type="journal article" date="2022" name="Int. J. Mol. Sci.">
        <title>Draft Genome of Tanacetum Coccineum: Genomic Comparison of Closely Related Tanacetum-Family Plants.</title>
        <authorList>
            <person name="Yamashiro T."/>
            <person name="Shiraishi A."/>
            <person name="Nakayama K."/>
            <person name="Satake H."/>
        </authorList>
    </citation>
    <scope>NUCLEOTIDE SEQUENCE</scope>
</reference>
<proteinExistence type="predicted"/>
<organism evidence="1 2">
    <name type="scientific">Tanacetum coccineum</name>
    <dbReference type="NCBI Taxonomy" id="301880"/>
    <lineage>
        <taxon>Eukaryota</taxon>
        <taxon>Viridiplantae</taxon>
        <taxon>Streptophyta</taxon>
        <taxon>Embryophyta</taxon>
        <taxon>Tracheophyta</taxon>
        <taxon>Spermatophyta</taxon>
        <taxon>Magnoliopsida</taxon>
        <taxon>eudicotyledons</taxon>
        <taxon>Gunneridae</taxon>
        <taxon>Pentapetalae</taxon>
        <taxon>asterids</taxon>
        <taxon>campanulids</taxon>
        <taxon>Asterales</taxon>
        <taxon>Asteraceae</taxon>
        <taxon>Asteroideae</taxon>
        <taxon>Anthemideae</taxon>
        <taxon>Anthemidinae</taxon>
        <taxon>Tanacetum</taxon>
    </lineage>
</organism>
<evidence type="ECO:0000313" key="2">
    <source>
        <dbReference type="Proteomes" id="UP001151760"/>
    </source>
</evidence>
<reference evidence="1" key="2">
    <citation type="submission" date="2022-01" db="EMBL/GenBank/DDBJ databases">
        <authorList>
            <person name="Yamashiro T."/>
            <person name="Shiraishi A."/>
            <person name="Satake H."/>
            <person name="Nakayama K."/>
        </authorList>
    </citation>
    <scope>NUCLEOTIDE SEQUENCE</scope>
</reference>
<keyword evidence="2" id="KW-1185">Reference proteome</keyword>
<evidence type="ECO:0000313" key="1">
    <source>
        <dbReference type="EMBL" id="GJT62299.1"/>
    </source>
</evidence>
<comment type="caution">
    <text evidence="1">The sequence shown here is derived from an EMBL/GenBank/DDBJ whole genome shotgun (WGS) entry which is preliminary data.</text>
</comment>
<gene>
    <name evidence="1" type="ORF">Tco_1005832</name>
</gene>
<accession>A0ABQ5FH49</accession>
<dbReference type="EMBL" id="BQNB010017364">
    <property type="protein sequence ID" value="GJT62299.1"/>
    <property type="molecule type" value="Genomic_DNA"/>
</dbReference>